<evidence type="ECO:0000256" key="1">
    <source>
        <dbReference type="SAM" id="Phobius"/>
    </source>
</evidence>
<sequence length="72" mass="7812">MVGASSCIFGRVVVVVVVVVVDEFGTVAPGLFLNSGDGRLLLSREEWRAFFRASSSLAFLMKFSLRMAALDL</sequence>
<organism evidence="2 3">
    <name type="scientific">Phyllosticta citriasiana</name>
    <dbReference type="NCBI Taxonomy" id="595635"/>
    <lineage>
        <taxon>Eukaryota</taxon>
        <taxon>Fungi</taxon>
        <taxon>Dikarya</taxon>
        <taxon>Ascomycota</taxon>
        <taxon>Pezizomycotina</taxon>
        <taxon>Dothideomycetes</taxon>
        <taxon>Dothideomycetes incertae sedis</taxon>
        <taxon>Botryosphaeriales</taxon>
        <taxon>Phyllostictaceae</taxon>
        <taxon>Phyllosticta</taxon>
    </lineage>
</organism>
<accession>A0ABR1KGV3</accession>
<name>A0ABR1KGV3_9PEZI</name>
<dbReference type="Proteomes" id="UP001363622">
    <property type="component" value="Unassembled WGS sequence"/>
</dbReference>
<evidence type="ECO:0008006" key="4">
    <source>
        <dbReference type="Google" id="ProtNLM"/>
    </source>
</evidence>
<proteinExistence type="predicted"/>
<keyword evidence="1" id="KW-1133">Transmembrane helix</keyword>
<gene>
    <name evidence="2" type="ORF">IWZ03DRAFT_381318</name>
</gene>
<keyword evidence="1" id="KW-0812">Transmembrane</keyword>
<feature type="transmembrane region" description="Helical" evidence="1">
    <location>
        <begin position="12"/>
        <end position="32"/>
    </location>
</feature>
<comment type="caution">
    <text evidence="2">The sequence shown here is derived from an EMBL/GenBank/DDBJ whole genome shotgun (WGS) entry which is preliminary data.</text>
</comment>
<keyword evidence="3" id="KW-1185">Reference proteome</keyword>
<keyword evidence="1" id="KW-0472">Membrane</keyword>
<reference evidence="2 3" key="1">
    <citation type="submission" date="2024-04" db="EMBL/GenBank/DDBJ databases">
        <title>Phyllosticta paracitricarpa is synonymous to the EU quarantine fungus P. citricarpa based on phylogenomic analyses.</title>
        <authorList>
            <consortium name="Lawrence Berkeley National Laboratory"/>
            <person name="Van Ingen-Buijs V.A."/>
            <person name="Van Westerhoven A.C."/>
            <person name="Haridas S."/>
            <person name="Skiadas P."/>
            <person name="Martin F."/>
            <person name="Groenewald J.Z."/>
            <person name="Crous P.W."/>
            <person name="Seidl M.F."/>
        </authorList>
    </citation>
    <scope>NUCLEOTIDE SEQUENCE [LARGE SCALE GENOMIC DNA]</scope>
    <source>
        <strain evidence="2 3">CBS 123371</strain>
    </source>
</reference>
<dbReference type="EMBL" id="JBBPHU010000008">
    <property type="protein sequence ID" value="KAK7514661.1"/>
    <property type="molecule type" value="Genomic_DNA"/>
</dbReference>
<protein>
    <recommendedName>
        <fullName evidence="4">Secreted protein</fullName>
    </recommendedName>
</protein>
<evidence type="ECO:0000313" key="2">
    <source>
        <dbReference type="EMBL" id="KAK7514661.1"/>
    </source>
</evidence>
<evidence type="ECO:0000313" key="3">
    <source>
        <dbReference type="Proteomes" id="UP001363622"/>
    </source>
</evidence>